<dbReference type="EMBL" id="BSDD01000001">
    <property type="protein sequence ID" value="GLH68904.1"/>
    <property type="molecule type" value="Genomic_DNA"/>
</dbReference>
<evidence type="ECO:0000256" key="8">
    <source>
        <dbReference type="ARBA" id="ARBA00048596"/>
    </source>
</evidence>
<gene>
    <name evidence="9" type="primary">buk</name>
    <name evidence="12" type="ORF">GETHPA_04370</name>
</gene>
<accession>A0ABQ5Q2I6</accession>
<dbReference type="Proteomes" id="UP001165089">
    <property type="component" value="Unassembled WGS sequence"/>
</dbReference>
<dbReference type="InterPro" id="IPR011245">
    <property type="entry name" value="Butyrate_kin"/>
</dbReference>
<evidence type="ECO:0000256" key="4">
    <source>
        <dbReference type="ARBA" id="ARBA00022679"/>
    </source>
</evidence>
<dbReference type="NCBIfam" id="TIGR02707">
    <property type="entry name" value="butyr_kinase"/>
    <property type="match status" value="1"/>
</dbReference>
<protein>
    <recommendedName>
        <fullName evidence="9">Probable butyrate kinase</fullName>
        <shortName evidence="9">BK</shortName>
        <ecNumber evidence="9">2.7.2.7</ecNumber>
    </recommendedName>
    <alternativeName>
        <fullName evidence="9">Branched-chain carboxylic acid kinase</fullName>
    </alternativeName>
</protein>
<reference evidence="12 13" key="1">
    <citation type="journal article" date="2023" name="Antonie Van Leeuwenhoek">
        <title>Mesoterricola silvestris gen. nov., sp. nov., Mesoterricola sediminis sp. nov., Geothrix oryzae sp. nov., Geothrix edaphica sp. nov., Geothrix rubra sp. nov., and Geothrix limicola sp. nov., six novel members of Acidobacteriota isolated from soils.</title>
        <authorList>
            <person name="Itoh H."/>
            <person name="Sugisawa Y."/>
            <person name="Mise K."/>
            <person name="Xu Z."/>
            <person name="Kuniyasu M."/>
            <person name="Ushijima N."/>
            <person name="Kawano K."/>
            <person name="Kobayashi E."/>
            <person name="Shiratori Y."/>
            <person name="Masuda Y."/>
            <person name="Senoo K."/>
        </authorList>
    </citation>
    <scope>NUCLEOTIDE SEQUENCE [LARGE SCALE GENOMIC DNA]</scope>
    <source>
        <strain evidence="12 13">Red803</strain>
    </source>
</reference>
<dbReference type="InterPro" id="IPR002505">
    <property type="entry name" value="PTA_PTB"/>
</dbReference>
<evidence type="ECO:0000313" key="12">
    <source>
        <dbReference type="EMBL" id="GLH68904.1"/>
    </source>
</evidence>
<dbReference type="NCBIfam" id="NF002834">
    <property type="entry name" value="PRK03011.1-5"/>
    <property type="match status" value="1"/>
</dbReference>
<keyword evidence="13" id="KW-1185">Reference proteome</keyword>
<organism evidence="12 13">
    <name type="scientific">Geothrix rubra</name>
    <dbReference type="NCBI Taxonomy" id="2927977"/>
    <lineage>
        <taxon>Bacteria</taxon>
        <taxon>Pseudomonadati</taxon>
        <taxon>Acidobacteriota</taxon>
        <taxon>Holophagae</taxon>
        <taxon>Holophagales</taxon>
        <taxon>Holophagaceae</taxon>
        <taxon>Geothrix</taxon>
    </lineage>
</organism>
<dbReference type="Pfam" id="PF01515">
    <property type="entry name" value="PTA_PTB"/>
    <property type="match status" value="1"/>
</dbReference>
<dbReference type="PANTHER" id="PTHR21060">
    <property type="entry name" value="ACETATE KINASE"/>
    <property type="match status" value="1"/>
</dbReference>
<dbReference type="InterPro" id="IPR042113">
    <property type="entry name" value="P_AcTrfase_dom1"/>
</dbReference>
<dbReference type="PANTHER" id="PTHR21060:SF3">
    <property type="entry name" value="BUTYRATE KINASE 2-RELATED"/>
    <property type="match status" value="1"/>
</dbReference>
<comment type="catalytic activity">
    <reaction evidence="8 9">
        <text>butanoate + ATP = butanoyl phosphate + ADP</text>
        <dbReference type="Rhea" id="RHEA:13585"/>
        <dbReference type="ChEBI" id="CHEBI:17968"/>
        <dbReference type="ChEBI" id="CHEBI:30616"/>
        <dbReference type="ChEBI" id="CHEBI:58079"/>
        <dbReference type="ChEBI" id="CHEBI:456216"/>
        <dbReference type="EC" id="2.7.2.7"/>
    </reaction>
</comment>
<dbReference type="Gene3D" id="3.40.50.10950">
    <property type="match status" value="1"/>
</dbReference>
<dbReference type="EC" id="2.7.2.7" evidence="9"/>
<keyword evidence="4 9" id="KW-0808">Transferase</keyword>
<evidence type="ECO:0000256" key="9">
    <source>
        <dbReference type="HAMAP-Rule" id="MF_00542"/>
    </source>
</evidence>
<dbReference type="Gene3D" id="3.30.420.40">
    <property type="match status" value="2"/>
</dbReference>
<dbReference type="SUPFAM" id="SSF53067">
    <property type="entry name" value="Actin-like ATPase domain"/>
    <property type="match status" value="2"/>
</dbReference>
<feature type="domain" description="Phosphate acetyl/butaryl transferase" evidence="11">
    <location>
        <begin position="17"/>
        <end position="347"/>
    </location>
</feature>
<evidence type="ECO:0000256" key="5">
    <source>
        <dbReference type="ARBA" id="ARBA00022741"/>
    </source>
</evidence>
<comment type="similarity">
    <text evidence="2 9 10">Belongs to the acetokinase family.</text>
</comment>
<keyword evidence="7 9" id="KW-0067">ATP-binding</keyword>
<comment type="subcellular location">
    <subcellularLocation>
        <location evidence="1 9">Cytoplasm</location>
    </subcellularLocation>
</comment>
<dbReference type="PROSITE" id="PS01076">
    <property type="entry name" value="ACETATE_KINASE_2"/>
    <property type="match status" value="1"/>
</dbReference>
<dbReference type="CDD" id="cd24011">
    <property type="entry name" value="ASKHA_NBD_BK"/>
    <property type="match status" value="1"/>
</dbReference>
<dbReference type="Gene3D" id="3.40.50.10750">
    <property type="entry name" value="Isocitrate/Isopropylmalate dehydrogenase-like"/>
    <property type="match status" value="1"/>
</dbReference>
<dbReference type="PRINTS" id="PR00471">
    <property type="entry name" value="ACETATEKNASE"/>
</dbReference>
<keyword evidence="5 9" id="KW-0547">Nucleotide-binding</keyword>
<evidence type="ECO:0000256" key="10">
    <source>
        <dbReference type="RuleBase" id="RU003835"/>
    </source>
</evidence>
<evidence type="ECO:0000256" key="3">
    <source>
        <dbReference type="ARBA" id="ARBA00022490"/>
    </source>
</evidence>
<evidence type="ECO:0000256" key="1">
    <source>
        <dbReference type="ARBA" id="ARBA00004496"/>
    </source>
</evidence>
<dbReference type="PROSITE" id="PS01075">
    <property type="entry name" value="ACETATE_KINASE_1"/>
    <property type="match status" value="1"/>
</dbReference>
<dbReference type="SUPFAM" id="SSF53659">
    <property type="entry name" value="Isocitrate/Isopropylmalate dehydrogenase-like"/>
    <property type="match status" value="1"/>
</dbReference>
<dbReference type="Pfam" id="PF00871">
    <property type="entry name" value="Acetate_kinase"/>
    <property type="match status" value="1"/>
</dbReference>
<dbReference type="InterPro" id="IPR023865">
    <property type="entry name" value="Aliphatic_acid_kinase_CS"/>
</dbReference>
<dbReference type="InterPro" id="IPR043129">
    <property type="entry name" value="ATPase_NBD"/>
</dbReference>
<dbReference type="InterPro" id="IPR042112">
    <property type="entry name" value="P_AcTrfase_dom2"/>
</dbReference>
<dbReference type="InterPro" id="IPR000890">
    <property type="entry name" value="Aliphatic_acid_kin_short-chain"/>
</dbReference>
<evidence type="ECO:0000256" key="6">
    <source>
        <dbReference type="ARBA" id="ARBA00022777"/>
    </source>
</evidence>
<dbReference type="HAMAP" id="MF_00542">
    <property type="entry name" value="Butyrate_kinase"/>
    <property type="match status" value="1"/>
</dbReference>
<sequence>MFDIEASLDSRLLAAPRNRPTVMFPEALDPRTLEAVCHLGRFIRPVFLAPESEVRALAAGEADRLGRDRVEYTLSESAFVDPASRPDLLEEFAAACLAFAEAKGRPMDLAESRRLVAEPGRFGIWAVKQGHADMVVGGATHEPRAFFRPMVELLTQRSVACEAGVFVLPDSHPDDVYPHNIVVFGDVGVNATMSPRTLAEVAVGTCAVARDLIPEDVLPEIRCAMVSYSNRGSDEGPSPELVRQAAELVPEILAERVRHAERYRSIHIRGEVKVSVALSRRSADLYHADGLPWEGGPNVIVCPNLDMGNLLYHLYATRFPEARKFPVMFGLWFQGVDLPMDCTPEDIRLAVKASVMRLHAYGQWQRTPKDTFFRRHRVLVLNPGSTSTKTSVFEGDEERFTEELQHPAEDLRAFEGQPITAQFAFRKEAVLRFLAQKGLALDDLDAVSGRGGLLRPIPHGTWNVGAAMLEDLKAGARGEHASNLGALIAAELVAGTGKPAYIVDPVVVDEAEPKVKISGLKELPRRVISHALNQIATARRYAEEHETFYERVNVVVAHMGGGITVGAHRKGRYIDVNNGLDGEGPFSPQRTGTLPAGQLIDLCFSGKYAKAELKTLNKGRGGLIDLLGTSDMREVERRVAEGDAEARLVFDAMAYQIAKAISALVPAFDGEPVDAILLTGGLARSERLVGELRRLTSALGCPVRVYPGENEMAALAKGALRVLSGREPAKDYPPQ</sequence>
<proteinExistence type="inferred from homology"/>
<keyword evidence="6 9" id="KW-0418">Kinase</keyword>
<evidence type="ECO:0000256" key="2">
    <source>
        <dbReference type="ARBA" id="ARBA00008748"/>
    </source>
</evidence>
<evidence type="ECO:0000313" key="13">
    <source>
        <dbReference type="Proteomes" id="UP001165089"/>
    </source>
</evidence>
<comment type="caution">
    <text evidence="12">The sequence shown here is derived from an EMBL/GenBank/DDBJ whole genome shotgun (WGS) entry which is preliminary data.</text>
</comment>
<evidence type="ECO:0000256" key="7">
    <source>
        <dbReference type="ARBA" id="ARBA00022840"/>
    </source>
</evidence>
<keyword evidence="3 9" id="KW-0963">Cytoplasm</keyword>
<name>A0ABQ5Q2I6_9BACT</name>
<evidence type="ECO:0000259" key="11">
    <source>
        <dbReference type="Pfam" id="PF01515"/>
    </source>
</evidence>